<evidence type="ECO:0000256" key="2">
    <source>
        <dbReference type="ARBA" id="ARBA00022801"/>
    </source>
</evidence>
<keyword evidence="3 6" id="KW-0326">Glycosidase</keyword>
<organism evidence="7 8">
    <name type="scientific">Arachidicoccus rhizosphaerae</name>
    <dbReference type="NCBI Taxonomy" id="551991"/>
    <lineage>
        <taxon>Bacteria</taxon>
        <taxon>Pseudomonadati</taxon>
        <taxon>Bacteroidota</taxon>
        <taxon>Chitinophagia</taxon>
        <taxon>Chitinophagales</taxon>
        <taxon>Chitinophagaceae</taxon>
        <taxon>Arachidicoccus</taxon>
    </lineage>
</organism>
<dbReference type="InterPro" id="IPR006710">
    <property type="entry name" value="Glyco_hydro_43"/>
</dbReference>
<dbReference type="SUPFAM" id="SSF75005">
    <property type="entry name" value="Arabinanase/levansucrase/invertase"/>
    <property type="match status" value="1"/>
</dbReference>
<sequence>MRVLNSFLNNISRRQKVKSVVLLALTLVCSGCLLFNVKGQRVKSLSGNSTTPVTPDTLKIADPTIFYANGSYFLIGTSGDKTVTEGFKLYHSTDLINWHRVEKGANTDYLALDSSHSFGNKGFWAPQLLCLDTQGRDEQKSSAQMPAFLLAYTANEQIAVAHSSAISGPFIQKDGNDGFLPLFNDGFKHIDPFIFTDPVSRKTFIYYVKLDHGNNIYVSELKLNLKNSFAGQANAPFSVVLNTEKPCIKATEAWENTAHAEWPVTEGPTVIYHKGFYYLFYSANDFRNPDYAVGYATASSPTGPWVKASSGPVISKKNTGLPGSGHGDIFQDRSGAYYYVFHAHSGSAKVSPRKTYLIPFKFMDKAVSTKSSSSDPLTQPARVQMDYQHVRPLLLTH</sequence>
<dbReference type="InterPro" id="IPR051795">
    <property type="entry name" value="Glycosyl_Hydrlase_43"/>
</dbReference>
<feature type="active site" description="Proton acceptor" evidence="4">
    <location>
        <position position="62"/>
    </location>
</feature>
<feature type="active site" description="Proton donor" evidence="4">
    <location>
        <position position="266"/>
    </location>
</feature>
<evidence type="ECO:0000256" key="1">
    <source>
        <dbReference type="ARBA" id="ARBA00009865"/>
    </source>
</evidence>
<evidence type="ECO:0000256" key="5">
    <source>
        <dbReference type="PIRSR" id="PIRSR606710-2"/>
    </source>
</evidence>
<evidence type="ECO:0000256" key="6">
    <source>
        <dbReference type="RuleBase" id="RU361187"/>
    </source>
</evidence>
<dbReference type="PANTHER" id="PTHR42812:SF5">
    <property type="entry name" value="ENDO-ARABINASE"/>
    <property type="match status" value="1"/>
</dbReference>
<name>A0A1H3ZB61_9BACT</name>
<dbReference type="InterPro" id="IPR023296">
    <property type="entry name" value="Glyco_hydro_beta-prop_sf"/>
</dbReference>
<dbReference type="GO" id="GO:0004553">
    <property type="term" value="F:hydrolase activity, hydrolyzing O-glycosyl compounds"/>
    <property type="evidence" value="ECO:0007669"/>
    <property type="project" value="InterPro"/>
</dbReference>
<evidence type="ECO:0000313" key="8">
    <source>
        <dbReference type="Proteomes" id="UP000199041"/>
    </source>
</evidence>
<gene>
    <name evidence="7" type="ORF">SAMN05192529_110132</name>
</gene>
<evidence type="ECO:0000256" key="3">
    <source>
        <dbReference type="ARBA" id="ARBA00023295"/>
    </source>
</evidence>
<dbReference type="CDD" id="cd08991">
    <property type="entry name" value="GH43_HoAraf43-like"/>
    <property type="match status" value="1"/>
</dbReference>
<evidence type="ECO:0000256" key="4">
    <source>
        <dbReference type="PIRSR" id="PIRSR606710-1"/>
    </source>
</evidence>
<dbReference type="Gene3D" id="2.115.10.20">
    <property type="entry name" value="Glycosyl hydrolase domain, family 43"/>
    <property type="match status" value="1"/>
</dbReference>
<dbReference type="STRING" id="551991.SAMN05192529_110132"/>
<dbReference type="EMBL" id="FNQY01000010">
    <property type="protein sequence ID" value="SEA21013.1"/>
    <property type="molecule type" value="Genomic_DNA"/>
</dbReference>
<comment type="similarity">
    <text evidence="1 6">Belongs to the glycosyl hydrolase 43 family.</text>
</comment>
<dbReference type="GO" id="GO:0005975">
    <property type="term" value="P:carbohydrate metabolic process"/>
    <property type="evidence" value="ECO:0007669"/>
    <property type="project" value="InterPro"/>
</dbReference>
<feature type="site" description="Important for catalytic activity, responsible for pKa modulation of the active site Glu and correct orientation of both the proton donor and substrate" evidence="5">
    <location>
        <position position="191"/>
    </location>
</feature>
<dbReference type="PANTHER" id="PTHR42812">
    <property type="entry name" value="BETA-XYLOSIDASE"/>
    <property type="match status" value="1"/>
</dbReference>
<dbReference type="Proteomes" id="UP000199041">
    <property type="component" value="Unassembled WGS sequence"/>
</dbReference>
<dbReference type="RefSeq" id="WP_091397713.1">
    <property type="nucleotide sequence ID" value="NZ_FNQY01000010.1"/>
</dbReference>
<dbReference type="OrthoDB" id="9801455at2"/>
<proteinExistence type="inferred from homology"/>
<protein>
    <submittedName>
        <fullName evidence="7">Glycosyl hydrolases family 43</fullName>
    </submittedName>
</protein>
<dbReference type="AlphaFoldDB" id="A0A1H3ZB61"/>
<keyword evidence="8" id="KW-1185">Reference proteome</keyword>
<keyword evidence="2 6" id="KW-0378">Hydrolase</keyword>
<reference evidence="7 8" key="1">
    <citation type="submission" date="2016-10" db="EMBL/GenBank/DDBJ databases">
        <authorList>
            <person name="de Groot N.N."/>
        </authorList>
    </citation>
    <scope>NUCLEOTIDE SEQUENCE [LARGE SCALE GENOMIC DNA]</scope>
    <source>
        <strain evidence="7 8">Vu-144</strain>
    </source>
</reference>
<evidence type="ECO:0000313" key="7">
    <source>
        <dbReference type="EMBL" id="SEA21013.1"/>
    </source>
</evidence>
<dbReference type="Pfam" id="PF04616">
    <property type="entry name" value="Glyco_hydro_43"/>
    <property type="match status" value="1"/>
</dbReference>
<accession>A0A1H3ZB61</accession>